<keyword evidence="1" id="KW-0472">Membrane</keyword>
<dbReference type="EMBL" id="LSDA01000095">
    <property type="protein sequence ID" value="KXB57153.1"/>
    <property type="molecule type" value="Genomic_DNA"/>
</dbReference>
<evidence type="ECO:0000256" key="1">
    <source>
        <dbReference type="SAM" id="Phobius"/>
    </source>
</evidence>
<name>A0A133ZNY1_9FIRM</name>
<proteinExistence type="predicted"/>
<reference evidence="3" key="1">
    <citation type="submission" date="2016-01" db="EMBL/GenBank/DDBJ databases">
        <authorList>
            <person name="Mitreva M."/>
            <person name="Pepin K.H."/>
            <person name="Mihindukulasuriya K.A."/>
            <person name="Fulton R."/>
            <person name="Fronick C."/>
            <person name="O'Laughlin M."/>
            <person name="Miner T."/>
            <person name="Herter B."/>
            <person name="Rosa B.A."/>
            <person name="Cordes M."/>
            <person name="Tomlinson C."/>
            <person name="Wollam A."/>
            <person name="Palsikar V.B."/>
            <person name="Mardis E.R."/>
            <person name="Wilson R.K."/>
        </authorList>
    </citation>
    <scope>NUCLEOTIDE SEQUENCE [LARGE SCALE GENOMIC DNA]</scope>
    <source>
        <strain evidence="3">DNF00896</strain>
    </source>
</reference>
<sequence length="89" mass="10583">MHIIQSLKNAQNFPSFSLIISYSMQYYTYTFSNTCILYIFLHIFLRGLILSYKNNIFNTNNIKFIFRSYLTCLKSYSPTLLYFTNSSLD</sequence>
<dbReference type="Proteomes" id="UP000070394">
    <property type="component" value="Unassembled WGS sequence"/>
</dbReference>
<evidence type="ECO:0000313" key="2">
    <source>
        <dbReference type="EMBL" id="KXB57153.1"/>
    </source>
</evidence>
<gene>
    <name evidence="2" type="ORF">HMPREF1866_01548</name>
</gene>
<keyword evidence="3" id="KW-1185">Reference proteome</keyword>
<keyword evidence="1" id="KW-1133">Transmembrane helix</keyword>
<organism evidence="2 3">
    <name type="scientific">Lachnoanaerobaculum saburreum</name>
    <dbReference type="NCBI Taxonomy" id="467210"/>
    <lineage>
        <taxon>Bacteria</taxon>
        <taxon>Bacillati</taxon>
        <taxon>Bacillota</taxon>
        <taxon>Clostridia</taxon>
        <taxon>Lachnospirales</taxon>
        <taxon>Lachnospiraceae</taxon>
        <taxon>Lachnoanaerobaculum</taxon>
    </lineage>
</organism>
<evidence type="ECO:0000313" key="3">
    <source>
        <dbReference type="Proteomes" id="UP000070394"/>
    </source>
</evidence>
<accession>A0A133ZNY1</accession>
<keyword evidence="1" id="KW-0812">Transmembrane</keyword>
<feature type="transmembrane region" description="Helical" evidence="1">
    <location>
        <begin position="26"/>
        <end position="45"/>
    </location>
</feature>
<comment type="caution">
    <text evidence="2">The sequence shown here is derived from an EMBL/GenBank/DDBJ whole genome shotgun (WGS) entry which is preliminary data.</text>
</comment>
<dbReference type="AlphaFoldDB" id="A0A133ZNY1"/>
<dbReference type="PATRIC" id="fig|467210.3.peg.1533"/>
<dbReference type="STRING" id="467210.HMPREF1866_01548"/>
<protein>
    <submittedName>
        <fullName evidence="2">Uncharacterized protein</fullName>
    </submittedName>
</protein>